<feature type="binding site" evidence="12">
    <location>
        <position position="634"/>
    </location>
    <ligand>
        <name>Zn(2+)</name>
        <dbReference type="ChEBI" id="CHEBI:29105"/>
        <label>1</label>
        <note>catalytic</note>
    </ligand>
</feature>
<evidence type="ECO:0000256" key="9">
    <source>
        <dbReference type="ARBA" id="ARBA00022833"/>
    </source>
</evidence>
<feature type="binding site" evidence="11">
    <location>
        <position position="453"/>
    </location>
    <ligand>
        <name>L-methionine</name>
        <dbReference type="ChEBI" id="CHEBI:57844"/>
    </ligand>
</feature>
<evidence type="ECO:0000256" key="5">
    <source>
        <dbReference type="ARBA" id="ARBA00022603"/>
    </source>
</evidence>
<feature type="binding site" evidence="11">
    <location>
        <begin position="400"/>
        <end position="402"/>
    </location>
    <ligand>
        <name>L-methionine</name>
        <dbReference type="ChEBI" id="CHEBI:57844"/>
    </ligand>
</feature>
<dbReference type="OrthoDB" id="244285at2"/>
<evidence type="ECO:0000256" key="1">
    <source>
        <dbReference type="ARBA" id="ARBA00002777"/>
    </source>
</evidence>
<name>A0A4R1GAK6_9BACT</name>
<feature type="binding site" evidence="11">
    <location>
        <position position="105"/>
    </location>
    <ligand>
        <name>5-methyltetrahydropteroyltri-L-glutamate</name>
        <dbReference type="ChEBI" id="CHEBI:58207"/>
    </ligand>
</feature>
<evidence type="ECO:0000256" key="13">
    <source>
        <dbReference type="PIRSR" id="PIRSR000382-3"/>
    </source>
</evidence>
<organism evidence="17 18">
    <name type="scientific">Phorcysia thermohydrogeniphila</name>
    <dbReference type="NCBI Taxonomy" id="936138"/>
    <lineage>
        <taxon>Bacteria</taxon>
        <taxon>Pseudomonadati</taxon>
        <taxon>Aquificota</taxon>
        <taxon>Aquificia</taxon>
        <taxon>Desulfurobacteriales</taxon>
        <taxon>Desulfurobacteriaceae</taxon>
        <taxon>Phorcysia</taxon>
    </lineage>
</organism>
<evidence type="ECO:0000256" key="10">
    <source>
        <dbReference type="ARBA" id="ARBA00023167"/>
    </source>
</evidence>
<feature type="coiled-coil region" evidence="14">
    <location>
        <begin position="320"/>
        <end position="371"/>
    </location>
</feature>
<comment type="pathway">
    <text evidence="2">Amino-acid biosynthesis; L-methionine biosynthesis via de novo pathway; L-methionine from L-homocysteine (MetE route): step 1/1.</text>
</comment>
<dbReference type="InterPro" id="IPR002629">
    <property type="entry name" value="Met_Synth_C/arc"/>
</dbReference>
<dbReference type="Pfam" id="PF08267">
    <property type="entry name" value="Meth_synt_1"/>
    <property type="match status" value="1"/>
</dbReference>
<dbReference type="SUPFAM" id="SSF51726">
    <property type="entry name" value="UROD/MetE-like"/>
    <property type="match status" value="2"/>
</dbReference>
<evidence type="ECO:0000256" key="14">
    <source>
        <dbReference type="SAM" id="Coils"/>
    </source>
</evidence>
<feature type="domain" description="Cobalamin-independent methionine synthase MetE N-terminal" evidence="16">
    <location>
        <begin position="4"/>
        <end position="289"/>
    </location>
</feature>
<comment type="caution">
    <text evidence="17">The sequence shown here is derived from an EMBL/GenBank/DDBJ whole genome shotgun (WGS) entry which is preliminary data.</text>
</comment>
<dbReference type="Pfam" id="PF01717">
    <property type="entry name" value="Meth_synt_2"/>
    <property type="match status" value="1"/>
</dbReference>
<comment type="similarity">
    <text evidence="3">Belongs to the vitamin-B12 independent methionine synthase family.</text>
</comment>
<feature type="domain" description="Cobalamin-independent methionine synthase MetE C-terminal/archaeal" evidence="15">
    <location>
        <begin position="395"/>
        <end position="717"/>
    </location>
</feature>
<dbReference type="GO" id="GO:0032259">
    <property type="term" value="P:methylation"/>
    <property type="evidence" value="ECO:0007669"/>
    <property type="project" value="UniProtKB-KW"/>
</dbReference>
<dbReference type="Gene3D" id="3.20.20.210">
    <property type="match status" value="2"/>
</dbReference>
<dbReference type="EC" id="2.1.1.14" evidence="4"/>
<dbReference type="InterPro" id="IPR038071">
    <property type="entry name" value="UROD/MetE-like_sf"/>
</dbReference>
<evidence type="ECO:0000256" key="4">
    <source>
        <dbReference type="ARBA" id="ARBA00012034"/>
    </source>
</evidence>
<comment type="function">
    <text evidence="1">Catalyzes the transfer of a methyl group from 5-methyltetrahydrofolate to homocysteine resulting in methionine formation.</text>
</comment>
<evidence type="ECO:0000256" key="2">
    <source>
        <dbReference type="ARBA" id="ARBA00004681"/>
    </source>
</evidence>
<dbReference type="GO" id="GO:0008270">
    <property type="term" value="F:zinc ion binding"/>
    <property type="evidence" value="ECO:0007669"/>
    <property type="project" value="InterPro"/>
</dbReference>
<evidence type="ECO:0000259" key="16">
    <source>
        <dbReference type="Pfam" id="PF08267"/>
    </source>
</evidence>
<dbReference type="UniPathway" id="UPA00051">
    <property type="reaction ID" value="UER00082"/>
</dbReference>
<evidence type="ECO:0000256" key="7">
    <source>
        <dbReference type="ARBA" id="ARBA00022679"/>
    </source>
</evidence>
<evidence type="ECO:0000256" key="11">
    <source>
        <dbReference type="PIRSR" id="PIRSR000382-1"/>
    </source>
</evidence>
<feature type="active site" description="Proton donor" evidence="13">
    <location>
        <position position="663"/>
    </location>
</feature>
<gene>
    <name evidence="17" type="ORF">CLV27_0643</name>
</gene>
<evidence type="ECO:0000256" key="12">
    <source>
        <dbReference type="PIRSR" id="PIRSR000382-2"/>
    </source>
</evidence>
<keyword evidence="9 12" id="KW-0862">Zinc</keyword>
<evidence type="ECO:0000256" key="6">
    <source>
        <dbReference type="ARBA" id="ARBA00022605"/>
    </source>
</evidence>
<comment type="cofactor">
    <cofactor evidence="12">
        <name>Zn(2+)</name>
        <dbReference type="ChEBI" id="CHEBI:29105"/>
    </cofactor>
    <text evidence="12">Binds 2 Zn(2+) ions per subunit.</text>
</comment>
<keyword evidence="10" id="KW-0486">Methionine biosynthesis</keyword>
<keyword evidence="6" id="KW-0028">Amino-acid biosynthesis</keyword>
<feature type="binding site" evidence="12">
    <location>
        <position position="610"/>
    </location>
    <ligand>
        <name>Zn(2+)</name>
        <dbReference type="ChEBI" id="CHEBI:29105"/>
        <label>1</label>
        <note>catalytic</note>
    </ligand>
</feature>
<dbReference type="NCBIfam" id="NF003556">
    <property type="entry name" value="PRK05222.1"/>
    <property type="match status" value="1"/>
</dbReference>
<reference evidence="17 18" key="1">
    <citation type="submission" date="2019-03" db="EMBL/GenBank/DDBJ databases">
        <title>Genomic Encyclopedia of Archaeal and Bacterial Type Strains, Phase II (KMG-II): from individual species to whole genera.</title>
        <authorList>
            <person name="Goeker M."/>
        </authorList>
    </citation>
    <scope>NUCLEOTIDE SEQUENCE [LARGE SCALE GENOMIC DNA]</scope>
    <source>
        <strain evidence="17 18">DSM 24425</strain>
    </source>
</reference>
<dbReference type="GO" id="GO:0003871">
    <property type="term" value="F:5-methyltetrahydropteroyltriglutamate-homocysteine S-methyltransferase activity"/>
    <property type="evidence" value="ECO:0007669"/>
    <property type="project" value="UniProtKB-EC"/>
</dbReference>
<dbReference type="PANTHER" id="PTHR30519">
    <property type="entry name" value="5-METHYLTETRAHYDROPTEROYLTRIGLUTAMATE--HOMOCYSTEINE METHYLTRANSFERASE"/>
    <property type="match status" value="1"/>
</dbReference>
<feature type="binding site" evidence="11">
    <location>
        <position position="568"/>
    </location>
    <ligand>
        <name>L-homocysteine</name>
        <dbReference type="ChEBI" id="CHEBI:58199"/>
    </ligand>
</feature>
<keyword evidence="7" id="KW-0808">Transferase</keyword>
<dbReference type="InterPro" id="IPR006276">
    <property type="entry name" value="Cobalamin-indep_Met_synthase"/>
</dbReference>
<evidence type="ECO:0000313" key="17">
    <source>
        <dbReference type="EMBL" id="TCK05217.1"/>
    </source>
</evidence>
<feature type="binding site" evidence="11">
    <location>
        <position position="19"/>
    </location>
    <ligand>
        <name>5-methyltetrahydropteroyltri-L-glutamate</name>
        <dbReference type="ChEBI" id="CHEBI:58207"/>
    </ligand>
</feature>
<evidence type="ECO:0000256" key="8">
    <source>
        <dbReference type="ARBA" id="ARBA00022723"/>
    </source>
</evidence>
<evidence type="ECO:0000256" key="3">
    <source>
        <dbReference type="ARBA" id="ARBA00009553"/>
    </source>
</evidence>
<evidence type="ECO:0000313" key="18">
    <source>
        <dbReference type="Proteomes" id="UP000295777"/>
    </source>
</evidence>
<keyword evidence="14" id="KW-0175">Coiled coil</keyword>
<dbReference type="InterPro" id="IPR013215">
    <property type="entry name" value="Cbl-indep_Met_Synth_N"/>
</dbReference>
<sequence>MVKTYAYGFPKLGKQREFKRLIEGFWAQKVTEEELREGIKELGQKREETYRKYVDAFPQGEMTLYDPMLDTALLFGVYKANSLEEYFELCRGKNALEMTKWFNTNYHYLVPDFEGREPAFKVCEPVWNRHEGATENVHIIAPFTFLKLSKGLPEGSFEGALKELTKALVDYVNSKGFKSVHLEDPALVMELSEEEWKALVEAYSLLSEVKGEVNLFTYYDSVDRLELLFELPVNGIGVDLVHDRGENLEQLKKIDPRGKKLFAGVVDGRNVWRNDLFKTAEVLRELSEKFDVVITNAAPLFHLPVSLEGATLPKELLQKVAFAEEKLKEIKLLAEILEGKEEEAREWVKGINNKFGEIKAVRERVSALKEEDFVRKPSYKERVKKQQEVLNLPLFPTTTIGSFPQTEEVRRVRLLYRKGKLDKESYETFIRGEIAKAIQIQEELGLDIFVHGEFERTDMVEFFAEKMKGIATTGNGWVISYGTRCYRPPIIYGDVERDGVMTVPEIAFAQSLTDKPVKGMLTGPVTIIAWSFVREDIPISEVAYQIALALKDEIRDYEEAGIKIVQIDEPAIREKAPIKKRNWKEYFDWAIKSFRLCHSSVKPETQIHTHMCYSEFGEIMEYILEMDFDVISIEASRSKGDIIEAFEKVNFDRQIGLGVWDIHSPYVPSAEEMKEIVERALRVIPKENFWINPDCGLKTRRWEEVIPALRNLVKLAGELRKETN</sequence>
<dbReference type="CDD" id="cd03311">
    <property type="entry name" value="CIMS_C_terminal_like"/>
    <property type="match status" value="1"/>
</dbReference>
<evidence type="ECO:0000259" key="15">
    <source>
        <dbReference type="Pfam" id="PF01717"/>
    </source>
</evidence>
<dbReference type="GO" id="GO:0009086">
    <property type="term" value="P:methionine biosynthetic process"/>
    <property type="evidence" value="ECO:0007669"/>
    <property type="project" value="UniProtKB-KW"/>
</dbReference>
<dbReference type="AlphaFoldDB" id="A0A4R1GAK6"/>
<feature type="binding site" evidence="12">
    <location>
        <position position="695"/>
    </location>
    <ligand>
        <name>Zn(2+)</name>
        <dbReference type="ChEBI" id="CHEBI:29105"/>
        <label>1</label>
        <note>catalytic</note>
    </ligand>
</feature>
<keyword evidence="8 12" id="KW-0479">Metal-binding</keyword>
<dbReference type="Proteomes" id="UP000295777">
    <property type="component" value="Unassembled WGS sequence"/>
</dbReference>
<proteinExistence type="inferred from homology"/>
<protein>
    <recommendedName>
        <fullName evidence="4">5-methyltetrahydropteroyltriglutamate--homocysteine S-methyltransferase</fullName>
        <ecNumber evidence="4">2.1.1.14</ecNumber>
    </recommendedName>
</protein>
<dbReference type="PIRSF" id="PIRSF000382">
    <property type="entry name" value="MeTrfase_B12_ind"/>
    <property type="match status" value="1"/>
</dbReference>
<feature type="binding site" evidence="11">
    <location>
        <position position="530"/>
    </location>
    <ligand>
        <name>5-methyltetrahydropteroyltri-L-glutamate</name>
        <dbReference type="ChEBI" id="CHEBI:58207"/>
    </ligand>
</feature>
<feature type="binding site" evidence="11">
    <location>
        <begin position="484"/>
        <end position="485"/>
    </location>
    <ligand>
        <name>5-methyltetrahydropteroyltri-L-glutamate</name>
        <dbReference type="ChEBI" id="CHEBI:58207"/>
    </ligand>
</feature>
<keyword evidence="5" id="KW-0489">Methyltransferase</keyword>
<accession>A0A4R1GAK6</accession>
<feature type="binding site" evidence="12">
    <location>
        <position position="612"/>
    </location>
    <ligand>
        <name>Zn(2+)</name>
        <dbReference type="ChEBI" id="CHEBI:29105"/>
        <label>1</label>
        <note>catalytic</note>
    </ligand>
</feature>
<dbReference type="EMBL" id="SMFV01000002">
    <property type="protein sequence ID" value="TCK05217.1"/>
    <property type="molecule type" value="Genomic_DNA"/>
</dbReference>
<keyword evidence="18" id="KW-1185">Reference proteome</keyword>
<feature type="binding site" evidence="11">
    <location>
        <position position="568"/>
    </location>
    <ligand>
        <name>L-methionine</name>
        <dbReference type="ChEBI" id="CHEBI:57844"/>
    </ligand>
</feature>
<dbReference type="RefSeq" id="WP_132525743.1">
    <property type="nucleotide sequence ID" value="NZ_SMFV01000002.1"/>
</dbReference>
<feature type="binding site" evidence="11">
    <location>
        <begin position="400"/>
        <end position="402"/>
    </location>
    <ligand>
        <name>L-homocysteine</name>
        <dbReference type="ChEBI" id="CHEBI:58199"/>
    </ligand>
</feature>